<organism evidence="1 2">
    <name type="scientific">Chryseobacterium lacus</name>
    <dbReference type="NCBI Taxonomy" id="2058346"/>
    <lineage>
        <taxon>Bacteria</taxon>
        <taxon>Pseudomonadati</taxon>
        <taxon>Bacteroidota</taxon>
        <taxon>Flavobacteriia</taxon>
        <taxon>Flavobacteriales</taxon>
        <taxon>Weeksellaceae</taxon>
        <taxon>Chryseobacterium group</taxon>
        <taxon>Chryseobacterium</taxon>
    </lineage>
</organism>
<keyword evidence="2" id="KW-1185">Reference proteome</keyword>
<evidence type="ECO:0000313" key="1">
    <source>
        <dbReference type="EMBL" id="RCU43032.1"/>
    </source>
</evidence>
<evidence type="ECO:0000313" key="2">
    <source>
        <dbReference type="Proteomes" id="UP000252172"/>
    </source>
</evidence>
<dbReference type="OrthoDB" id="1490993at2"/>
<proteinExistence type="predicted"/>
<reference evidence="1 2" key="1">
    <citation type="submission" date="2018-07" db="EMBL/GenBank/DDBJ databases">
        <title>Chryseobacterium lacus sp. nov., isolated from lake water.</title>
        <authorList>
            <person name="Li C.-M."/>
        </authorList>
    </citation>
    <scope>NUCLEOTIDE SEQUENCE [LARGE SCALE GENOMIC DNA]</scope>
    <source>
        <strain evidence="1 2">YLOS41</strain>
    </source>
</reference>
<dbReference type="EMBL" id="QPIE01000004">
    <property type="protein sequence ID" value="RCU43032.1"/>
    <property type="molecule type" value="Genomic_DNA"/>
</dbReference>
<accession>A0A368MXT2</accession>
<gene>
    <name evidence="1" type="ORF">DQ356_06255</name>
</gene>
<comment type="caution">
    <text evidence="1">The sequence shown here is derived from an EMBL/GenBank/DDBJ whole genome shotgun (WGS) entry which is preliminary data.</text>
</comment>
<name>A0A368MXT2_9FLAO</name>
<dbReference type="RefSeq" id="WP_114303619.1">
    <property type="nucleotide sequence ID" value="NZ_QPIE01000004.1"/>
</dbReference>
<dbReference type="AlphaFoldDB" id="A0A368MXT2"/>
<protein>
    <submittedName>
        <fullName evidence="1">Uncharacterized protein</fullName>
    </submittedName>
</protein>
<sequence>MELKKTKPFIINRKLSNFYYVLFIFYFVSCKTNQTNAGTKHEINYIPYYLELYKADSLRMIGENEEAFKKLDSLFTIYEPLNYSVTKELVYYVKYAASTKKNINYKSHLTNLIAERGYPYKWIIQDSDLMNVYIINGFSKNDIKQLDSIFNAQINWEYRKELKEMFTQDQLSRGKLIEPSVDEYNAKRLIQLITQYGYPDIKTVGRLEEDRIMLGIMYFHLSRIDNYAGLKNLLIEKLKEGKANPFDIENMITSKYLLYYHQDYFGKIDRETNGLKTIKFDVPLDTFNIRRKKYGLPSLQFARMKYDFYKNNTNP</sequence>
<dbReference type="Proteomes" id="UP000252172">
    <property type="component" value="Unassembled WGS sequence"/>
</dbReference>